<dbReference type="RefSeq" id="WP_273305064.1">
    <property type="nucleotide sequence ID" value="NZ_DYUD01000004.1"/>
</dbReference>
<dbReference type="EMBL" id="DYUD01000004">
    <property type="protein sequence ID" value="HJG87944.1"/>
    <property type="molecule type" value="Genomic_DNA"/>
</dbReference>
<reference evidence="1" key="2">
    <citation type="submission" date="2021-09" db="EMBL/GenBank/DDBJ databases">
        <authorList>
            <person name="Gilroy R."/>
        </authorList>
    </citation>
    <scope>NUCLEOTIDE SEQUENCE</scope>
    <source>
        <strain evidence="1">CHK121-7720</strain>
    </source>
</reference>
<accession>A0A921MP59</accession>
<dbReference type="Proteomes" id="UP000757103">
    <property type="component" value="Unassembled WGS sequence"/>
</dbReference>
<evidence type="ECO:0000313" key="1">
    <source>
        <dbReference type="EMBL" id="HJG87944.1"/>
    </source>
</evidence>
<organism evidence="1 2">
    <name type="scientific">Barnesiella viscericola</name>
    <dbReference type="NCBI Taxonomy" id="397865"/>
    <lineage>
        <taxon>Bacteria</taxon>
        <taxon>Pseudomonadati</taxon>
        <taxon>Bacteroidota</taxon>
        <taxon>Bacteroidia</taxon>
        <taxon>Bacteroidales</taxon>
        <taxon>Barnesiellaceae</taxon>
        <taxon>Barnesiella</taxon>
    </lineage>
</organism>
<comment type="caution">
    <text evidence="1">The sequence shown here is derived from an EMBL/GenBank/DDBJ whole genome shotgun (WGS) entry which is preliminary data.</text>
</comment>
<proteinExistence type="predicted"/>
<sequence>MDFVGAVIRNKIKELGQLWKSSENHVNVSIDVLNSWDTLISEWAEDESMPLIIRKGSSRGQEFTHPSGRKVIISDNTFALWVYRNVLDGKTYSLLELKNKLNSNEIPMVYALTKEDKKTAKYTKTLGKDALSDADTKWKLCHIEPVGMNSRKDIVNLDINEIIKYFKRYSNPMNMFILPKEIGGLGEIQEFIDEQKYSR</sequence>
<gene>
    <name evidence="1" type="ORF">K8U91_00510</name>
</gene>
<dbReference type="AlphaFoldDB" id="A0A921MP59"/>
<reference evidence="1" key="1">
    <citation type="journal article" date="2021" name="PeerJ">
        <title>Extensive microbial diversity within the chicken gut microbiome revealed by metagenomics and culture.</title>
        <authorList>
            <person name="Gilroy R."/>
            <person name="Ravi A."/>
            <person name="Getino M."/>
            <person name="Pursley I."/>
            <person name="Horton D.L."/>
            <person name="Alikhan N.F."/>
            <person name="Baker D."/>
            <person name="Gharbi K."/>
            <person name="Hall N."/>
            <person name="Watson M."/>
            <person name="Adriaenssens E.M."/>
            <person name="Foster-Nyarko E."/>
            <person name="Jarju S."/>
            <person name="Secka A."/>
            <person name="Antonio M."/>
            <person name="Oren A."/>
            <person name="Chaudhuri R.R."/>
            <person name="La Ragione R."/>
            <person name="Hildebrand F."/>
            <person name="Pallen M.J."/>
        </authorList>
    </citation>
    <scope>NUCLEOTIDE SEQUENCE</scope>
    <source>
        <strain evidence="1">CHK121-7720</strain>
    </source>
</reference>
<protein>
    <submittedName>
        <fullName evidence="1">Uncharacterized protein</fullName>
    </submittedName>
</protein>
<evidence type="ECO:0000313" key="2">
    <source>
        <dbReference type="Proteomes" id="UP000757103"/>
    </source>
</evidence>
<name>A0A921MP59_9BACT</name>